<feature type="compositionally biased region" description="Low complexity" evidence="1">
    <location>
        <begin position="50"/>
        <end position="66"/>
    </location>
</feature>
<reference evidence="4" key="1">
    <citation type="submission" date="2006-08" db="EMBL/GenBank/DDBJ databases">
        <title>Complete sequence of Chromosome 2 of Burkholderia cepacia AMMD.</title>
        <authorList>
            <consortium name="US DOE Joint Genome Institute"/>
            <person name="Copeland A."/>
            <person name="Lucas S."/>
            <person name="Lapidus A."/>
            <person name="Barry K."/>
            <person name="Detter J.C."/>
            <person name="Glavina del Rio T."/>
            <person name="Hammon N."/>
            <person name="Israni S."/>
            <person name="Pitluck S."/>
            <person name="Bruce D."/>
            <person name="Chain P."/>
            <person name="Malfatti S."/>
            <person name="Shin M."/>
            <person name="Vergez L."/>
            <person name="Schmutz J."/>
            <person name="Larimer F."/>
            <person name="Land M."/>
            <person name="Hauser L."/>
            <person name="Kyrpides N."/>
            <person name="Kim E."/>
            <person name="Parke J."/>
            <person name="Coenye T."/>
            <person name="Konstantinidis K."/>
            <person name="Ramette A."/>
            <person name="Tiedje J."/>
            <person name="Richardson P."/>
        </authorList>
    </citation>
    <scope>NUCLEOTIDE SEQUENCE</scope>
    <source>
        <strain evidence="4">AMMD</strain>
    </source>
</reference>
<gene>
    <name evidence="4" type="ordered locus">Bamb_3270</name>
</gene>
<dbReference type="PANTHER" id="PTHR34606:SF15">
    <property type="entry name" value="BON DOMAIN-CONTAINING PROTEIN"/>
    <property type="match status" value="1"/>
</dbReference>
<evidence type="ECO:0000313" key="5">
    <source>
        <dbReference type="Proteomes" id="UP000000662"/>
    </source>
</evidence>
<name>Q0BAJ8_BURCM</name>
<dbReference type="PROSITE" id="PS50914">
    <property type="entry name" value="BON"/>
    <property type="match status" value="1"/>
</dbReference>
<feature type="signal peptide" evidence="2">
    <location>
        <begin position="1"/>
        <end position="40"/>
    </location>
</feature>
<evidence type="ECO:0000256" key="2">
    <source>
        <dbReference type="SAM" id="SignalP"/>
    </source>
</evidence>
<dbReference type="KEGG" id="bam:Bamb_3270"/>
<sequence length="139" mass="14755">MQGRARTRSTIGASIRRGGCMHVRVMVCRAAVATALTVLAASAAAQERQAEPALSSMPAAAPTKAQKAADRQLRKRVARALGRAKRLDASRLLIFVRGDVVTLSGDVADSEQSALAIATAQRVPGVGEVRNQLRIRTRN</sequence>
<feature type="chain" id="PRO_5004169008" evidence="2">
    <location>
        <begin position="41"/>
        <end position="139"/>
    </location>
</feature>
<dbReference type="Pfam" id="PF04972">
    <property type="entry name" value="BON"/>
    <property type="match status" value="1"/>
</dbReference>
<dbReference type="AlphaFoldDB" id="Q0BAJ8"/>
<proteinExistence type="predicted"/>
<accession>Q0BAJ8</accession>
<dbReference type="Gene3D" id="3.30.1340.30">
    <property type="match status" value="1"/>
</dbReference>
<dbReference type="SMART" id="SM00749">
    <property type="entry name" value="BON"/>
    <property type="match status" value="1"/>
</dbReference>
<dbReference type="InterPro" id="IPR007055">
    <property type="entry name" value="BON_dom"/>
</dbReference>
<evidence type="ECO:0000256" key="1">
    <source>
        <dbReference type="SAM" id="MobiDB-lite"/>
    </source>
</evidence>
<dbReference type="PANTHER" id="PTHR34606">
    <property type="entry name" value="BON DOMAIN-CONTAINING PROTEIN"/>
    <property type="match status" value="1"/>
</dbReference>
<feature type="region of interest" description="Disordered" evidence="1">
    <location>
        <begin position="50"/>
        <end position="72"/>
    </location>
</feature>
<dbReference type="Proteomes" id="UP000000662">
    <property type="component" value="Chromosome 2"/>
</dbReference>
<protein>
    <submittedName>
        <fullName evidence="4">Transport-associated protein</fullName>
    </submittedName>
</protein>
<evidence type="ECO:0000313" key="4">
    <source>
        <dbReference type="EMBL" id="ABI88825.1"/>
    </source>
</evidence>
<organism evidence="4 5">
    <name type="scientific">Burkholderia ambifaria (strain ATCC BAA-244 / DSM 16087 / CCUG 44356 / LMG 19182 / AMMD)</name>
    <name type="common">Burkholderia cepacia (strain AMMD)</name>
    <dbReference type="NCBI Taxonomy" id="339670"/>
    <lineage>
        <taxon>Bacteria</taxon>
        <taxon>Pseudomonadati</taxon>
        <taxon>Pseudomonadota</taxon>
        <taxon>Betaproteobacteria</taxon>
        <taxon>Burkholderiales</taxon>
        <taxon>Burkholderiaceae</taxon>
        <taxon>Burkholderia</taxon>
        <taxon>Burkholderia cepacia complex</taxon>
    </lineage>
</organism>
<keyword evidence="2" id="KW-0732">Signal</keyword>
<keyword evidence="5" id="KW-1185">Reference proteome</keyword>
<dbReference type="EMBL" id="CP000441">
    <property type="protein sequence ID" value="ABI88825.1"/>
    <property type="molecule type" value="Genomic_DNA"/>
</dbReference>
<dbReference type="InterPro" id="IPR051686">
    <property type="entry name" value="Lipoprotein_DolP"/>
</dbReference>
<dbReference type="InterPro" id="IPR014004">
    <property type="entry name" value="Transpt-assoc_nodulatn_dom_bac"/>
</dbReference>
<evidence type="ECO:0000259" key="3">
    <source>
        <dbReference type="PROSITE" id="PS50914"/>
    </source>
</evidence>
<feature type="domain" description="BON" evidence="3">
    <location>
        <begin position="69"/>
        <end position="137"/>
    </location>
</feature>